<comment type="caution">
    <text evidence="1">The sequence shown here is derived from an EMBL/GenBank/DDBJ whole genome shotgun (WGS) entry which is preliminary data.</text>
</comment>
<reference evidence="1 2" key="1">
    <citation type="submission" date="2013-08" db="EMBL/GenBank/DDBJ databases">
        <authorList>
            <person name="Weinstock G."/>
            <person name="Sodergren E."/>
            <person name="Wylie T."/>
            <person name="Fulton L."/>
            <person name="Fulton R."/>
            <person name="Fronick C."/>
            <person name="O'Laughlin M."/>
            <person name="Godfrey J."/>
            <person name="Miner T."/>
            <person name="Herter B."/>
            <person name="Appelbaum E."/>
            <person name="Cordes M."/>
            <person name="Lek S."/>
            <person name="Wollam A."/>
            <person name="Pepin K.H."/>
            <person name="Palsikar V.B."/>
            <person name="Mitreva M."/>
            <person name="Wilson R.K."/>
        </authorList>
    </citation>
    <scope>NUCLEOTIDE SEQUENCE [LARGE SCALE GENOMIC DNA]</scope>
    <source>
        <strain evidence="1 2">ATCC 700332</strain>
    </source>
</reference>
<evidence type="ECO:0000313" key="2">
    <source>
        <dbReference type="Proteomes" id="UP000016649"/>
    </source>
</evidence>
<name>A0ABN0NXE1_TRELE</name>
<sequence>MTSLNIVCVVFFCKTYSLCIALFKVNPSVIILIVTHLCNRA</sequence>
<protein>
    <submittedName>
        <fullName evidence="1">Uncharacterized protein</fullName>
    </submittedName>
</protein>
<evidence type="ECO:0000313" key="1">
    <source>
        <dbReference type="EMBL" id="ERJ92094.1"/>
    </source>
</evidence>
<accession>A0ABN0NXE1</accession>
<proteinExistence type="predicted"/>
<dbReference type="EMBL" id="AWVH01000039">
    <property type="protein sequence ID" value="ERJ92094.1"/>
    <property type="molecule type" value="Genomic_DNA"/>
</dbReference>
<dbReference type="Proteomes" id="UP000016649">
    <property type="component" value="Unassembled WGS sequence"/>
</dbReference>
<keyword evidence="2" id="KW-1185">Reference proteome</keyword>
<gene>
    <name evidence="1" type="ORF">HMPREF9193_01755</name>
</gene>
<organism evidence="1 2">
    <name type="scientific">Treponema lecithinolyticum ATCC 700332</name>
    <dbReference type="NCBI Taxonomy" id="1321815"/>
    <lineage>
        <taxon>Bacteria</taxon>
        <taxon>Pseudomonadati</taxon>
        <taxon>Spirochaetota</taxon>
        <taxon>Spirochaetia</taxon>
        <taxon>Spirochaetales</taxon>
        <taxon>Treponemataceae</taxon>
        <taxon>Treponema</taxon>
    </lineage>
</organism>